<keyword evidence="2" id="KW-1185">Reference proteome</keyword>
<organism evidence="1 2">
    <name type="scientific">Mugilogobius chulae</name>
    <name type="common">yellowstripe goby</name>
    <dbReference type="NCBI Taxonomy" id="88201"/>
    <lineage>
        <taxon>Eukaryota</taxon>
        <taxon>Metazoa</taxon>
        <taxon>Chordata</taxon>
        <taxon>Craniata</taxon>
        <taxon>Vertebrata</taxon>
        <taxon>Euteleostomi</taxon>
        <taxon>Actinopterygii</taxon>
        <taxon>Neopterygii</taxon>
        <taxon>Teleostei</taxon>
        <taxon>Neoteleostei</taxon>
        <taxon>Acanthomorphata</taxon>
        <taxon>Gobiaria</taxon>
        <taxon>Gobiiformes</taxon>
        <taxon>Gobioidei</taxon>
        <taxon>Gobiidae</taxon>
        <taxon>Gobionellinae</taxon>
        <taxon>Mugilogobius</taxon>
    </lineage>
</organism>
<evidence type="ECO:0000313" key="1">
    <source>
        <dbReference type="EMBL" id="KAK7879795.1"/>
    </source>
</evidence>
<dbReference type="AlphaFoldDB" id="A0AAW0MKZ3"/>
<accession>A0AAW0MKZ3</accession>
<reference evidence="2" key="1">
    <citation type="submission" date="2024-04" db="EMBL/GenBank/DDBJ databases">
        <title>Salinicola lusitanus LLJ914,a marine bacterium isolated from the Okinawa Trough.</title>
        <authorList>
            <person name="Li J."/>
        </authorList>
    </citation>
    <scope>NUCLEOTIDE SEQUENCE [LARGE SCALE GENOMIC DNA]</scope>
</reference>
<name>A0AAW0MKZ3_9GOBI</name>
<dbReference type="EMBL" id="JBBPFD010000199">
    <property type="protein sequence ID" value="KAK7879795.1"/>
    <property type="molecule type" value="Genomic_DNA"/>
</dbReference>
<dbReference type="Proteomes" id="UP001460270">
    <property type="component" value="Unassembled WGS sequence"/>
</dbReference>
<evidence type="ECO:0000313" key="2">
    <source>
        <dbReference type="Proteomes" id="UP001460270"/>
    </source>
</evidence>
<sequence length="114" mass="13160">MSDSHGRRNSDDVWNYYNLHESEDLSIYLERAGFRTEKENTEVISNIDYIDLQIAAFPDFAKGPAEFLLAAECYWLGCLMALNSPPLHPKWPSADEEKKNEDRNWTVFPLSICS</sequence>
<comment type="caution">
    <text evidence="1">The sequence shown here is derived from an EMBL/GenBank/DDBJ whole genome shotgun (WGS) entry which is preliminary data.</text>
</comment>
<protein>
    <submittedName>
        <fullName evidence="1">Uncharacterized protein</fullName>
    </submittedName>
</protein>
<gene>
    <name evidence="1" type="ORF">WMY93_033537</name>
</gene>
<proteinExistence type="predicted"/>